<evidence type="ECO:0000256" key="2">
    <source>
        <dbReference type="ARBA" id="ARBA00023136"/>
    </source>
</evidence>
<evidence type="ECO:0000256" key="3">
    <source>
        <dbReference type="ARBA" id="ARBA00023157"/>
    </source>
</evidence>
<comment type="subcellular location">
    <subcellularLocation>
        <location evidence="1">Membrane</location>
        <topology evidence="1">Single-pass membrane protein</topology>
    </subcellularLocation>
</comment>
<dbReference type="SUPFAM" id="SSF48726">
    <property type="entry name" value="Immunoglobulin"/>
    <property type="match status" value="2"/>
</dbReference>
<sequence>MMVLWKMSPALVCMSILLRSVKTEVQLDPMNATALLGSDIQFYARVQGSWEVMTWHVRGFQVLTIQKNGEVISGNRYSAGFCQSTDGNCVQFTIYSISRSDAGPVSCIVQGSYTPKTANLSVQESGTLHILGGNLTVNQDQKVQFQCIAASWYPTPSISWSQNGQALDSSLFNTTSSSISGELYNSTSILSFSASSSSIIKCLATISTLQNPLSDSVFLSVVAPDWTVLVAVVVSFGGCALLVLLFVGIIFCNKQKKGKQLNYEDEMRRVRTQSQISSIAVPENRRGRDNPSFQRHTAETADVFTNQDSCHNAQVPDLVKQAQSKKHRHVTIV</sequence>
<reference evidence="7" key="4">
    <citation type="submission" date="2025-09" db="UniProtKB">
        <authorList>
            <consortium name="Ensembl"/>
        </authorList>
    </citation>
    <scope>IDENTIFICATION</scope>
    <source>
        <strain evidence="7">HNI</strain>
    </source>
</reference>
<feature type="chain" id="PRO_5018246317" description="Ig-like domain-containing protein" evidence="5">
    <location>
        <begin position="24"/>
        <end position="333"/>
    </location>
</feature>
<evidence type="ECO:0000256" key="5">
    <source>
        <dbReference type="SAM" id="SignalP"/>
    </source>
</evidence>
<reference evidence="7 8" key="2">
    <citation type="submission" date="2017-04" db="EMBL/GenBank/DDBJ databases">
        <title>CpG methylation of centromeres and impact of large insertions on vertebrate speciation.</title>
        <authorList>
            <person name="Ichikawa K."/>
            <person name="Yoshimura J."/>
            <person name="Morishita S."/>
        </authorList>
    </citation>
    <scope>NUCLEOTIDE SEQUENCE</scope>
    <source>
        <strain evidence="7 8">HNI</strain>
    </source>
</reference>
<evidence type="ECO:0000313" key="8">
    <source>
        <dbReference type="Proteomes" id="UP000265180"/>
    </source>
</evidence>
<keyword evidence="4" id="KW-0812">Transmembrane</keyword>
<feature type="transmembrane region" description="Helical" evidence="4">
    <location>
        <begin position="226"/>
        <end position="252"/>
    </location>
</feature>
<dbReference type="SMART" id="SM00409">
    <property type="entry name" value="IG"/>
    <property type="match status" value="2"/>
</dbReference>
<dbReference type="InterPro" id="IPR003599">
    <property type="entry name" value="Ig_sub"/>
</dbReference>
<organism evidence="7 8">
    <name type="scientific">Oryzias latipes</name>
    <name type="common">Japanese rice fish</name>
    <name type="synonym">Japanese killifish</name>
    <dbReference type="NCBI Taxonomy" id="8090"/>
    <lineage>
        <taxon>Eukaryota</taxon>
        <taxon>Metazoa</taxon>
        <taxon>Chordata</taxon>
        <taxon>Craniata</taxon>
        <taxon>Vertebrata</taxon>
        <taxon>Euteleostomi</taxon>
        <taxon>Actinopterygii</taxon>
        <taxon>Neopterygii</taxon>
        <taxon>Teleostei</taxon>
        <taxon>Neoteleostei</taxon>
        <taxon>Acanthomorphata</taxon>
        <taxon>Ovalentaria</taxon>
        <taxon>Atherinomorphae</taxon>
        <taxon>Beloniformes</taxon>
        <taxon>Adrianichthyidae</taxon>
        <taxon>Oryziinae</taxon>
        <taxon>Oryzias</taxon>
    </lineage>
</organism>
<keyword evidence="2 4" id="KW-0472">Membrane</keyword>
<dbReference type="GO" id="GO:0016020">
    <property type="term" value="C:membrane"/>
    <property type="evidence" value="ECO:0007669"/>
    <property type="project" value="UniProtKB-SubCell"/>
</dbReference>
<evidence type="ECO:0000256" key="1">
    <source>
        <dbReference type="ARBA" id="ARBA00004167"/>
    </source>
</evidence>
<dbReference type="Gene3D" id="2.60.40.10">
    <property type="entry name" value="Immunoglobulins"/>
    <property type="match status" value="2"/>
</dbReference>
<dbReference type="InterPro" id="IPR007110">
    <property type="entry name" value="Ig-like_dom"/>
</dbReference>
<protein>
    <recommendedName>
        <fullName evidence="6">Ig-like domain-containing protein</fullName>
    </recommendedName>
</protein>
<dbReference type="Proteomes" id="UP000265180">
    <property type="component" value="Chromosome 14"/>
</dbReference>
<accession>A0A3P9KBX6</accession>
<name>A0A3P9KBX6_ORYLA</name>
<dbReference type="Ensembl" id="ENSORLT00020005592.1">
    <property type="protein sequence ID" value="ENSORLP00020005859.1"/>
    <property type="gene ID" value="ENSORLG00020006686.1"/>
</dbReference>
<dbReference type="Pfam" id="PF08205">
    <property type="entry name" value="C2-set_2"/>
    <property type="match status" value="1"/>
</dbReference>
<feature type="signal peptide" evidence="5">
    <location>
        <begin position="1"/>
        <end position="23"/>
    </location>
</feature>
<keyword evidence="3" id="KW-1015">Disulfide bond</keyword>
<proteinExistence type="predicted"/>
<reference key="1">
    <citation type="journal article" date="2007" name="Nature">
        <title>The medaka draft genome and insights into vertebrate genome evolution.</title>
        <authorList>
            <person name="Kasahara M."/>
            <person name="Naruse K."/>
            <person name="Sasaki S."/>
            <person name="Nakatani Y."/>
            <person name="Qu W."/>
            <person name="Ahsan B."/>
            <person name="Yamada T."/>
            <person name="Nagayasu Y."/>
            <person name="Doi K."/>
            <person name="Kasai Y."/>
            <person name="Jindo T."/>
            <person name="Kobayashi D."/>
            <person name="Shimada A."/>
            <person name="Toyoda A."/>
            <person name="Kuroki Y."/>
            <person name="Fujiyama A."/>
            <person name="Sasaki T."/>
            <person name="Shimizu A."/>
            <person name="Asakawa S."/>
            <person name="Shimizu N."/>
            <person name="Hashimoto S."/>
            <person name="Yang J."/>
            <person name="Lee Y."/>
            <person name="Matsushima K."/>
            <person name="Sugano S."/>
            <person name="Sakaizumi M."/>
            <person name="Narita T."/>
            <person name="Ohishi K."/>
            <person name="Haga S."/>
            <person name="Ohta F."/>
            <person name="Nomoto H."/>
            <person name="Nogata K."/>
            <person name="Morishita T."/>
            <person name="Endo T."/>
            <person name="Shin-I T."/>
            <person name="Takeda H."/>
            <person name="Morishita S."/>
            <person name="Kohara Y."/>
        </authorList>
    </citation>
    <scope>NUCLEOTIDE SEQUENCE [LARGE SCALE GENOMIC DNA]</scope>
    <source>
        <strain>Hd-rR</strain>
    </source>
</reference>
<keyword evidence="4" id="KW-1133">Transmembrane helix</keyword>
<evidence type="ECO:0000313" key="7">
    <source>
        <dbReference type="Ensembl" id="ENSORLP00020005859.1"/>
    </source>
</evidence>
<evidence type="ECO:0000256" key="4">
    <source>
        <dbReference type="SAM" id="Phobius"/>
    </source>
</evidence>
<dbReference type="InterPro" id="IPR013783">
    <property type="entry name" value="Ig-like_fold"/>
</dbReference>
<dbReference type="PANTHER" id="PTHR44991:SF1">
    <property type="entry name" value="IMMUNOGLOBULIN SUPERFAMILY MEMBER 5"/>
    <property type="match status" value="1"/>
</dbReference>
<evidence type="ECO:0000259" key="6">
    <source>
        <dbReference type="PROSITE" id="PS50835"/>
    </source>
</evidence>
<reference evidence="7" key="3">
    <citation type="submission" date="2025-08" db="UniProtKB">
        <authorList>
            <consortium name="Ensembl"/>
        </authorList>
    </citation>
    <scope>IDENTIFICATION</scope>
    <source>
        <strain evidence="7">HNI</strain>
    </source>
</reference>
<keyword evidence="5" id="KW-0732">Signal</keyword>
<dbReference type="InterPro" id="IPR013162">
    <property type="entry name" value="CD80_C2-set"/>
</dbReference>
<feature type="domain" description="Ig-like" evidence="6">
    <location>
        <begin position="115"/>
        <end position="214"/>
    </location>
</feature>
<dbReference type="InterPro" id="IPR036179">
    <property type="entry name" value="Ig-like_dom_sf"/>
</dbReference>
<dbReference type="AlphaFoldDB" id="A0A3P9KBX6"/>
<dbReference type="PROSITE" id="PS50835">
    <property type="entry name" value="IG_LIKE"/>
    <property type="match status" value="1"/>
</dbReference>
<dbReference type="PANTHER" id="PTHR44991">
    <property type="entry name" value="IMMUNOGLOBULIN SUPERFAMILY MEMBER 5"/>
    <property type="match status" value="1"/>
</dbReference>